<sequence>MKKGIVLIVAMLSFAIGFSQNTEKTNYKTTVDIFTKHYNNDNYRAIYNMLDDNFKKTFTLEKVNTFFKNEINAGALGKIKSRELKDIVRTGHTYIVTFENGTGEAFFLLDEENKIKGFQLSKK</sequence>
<dbReference type="Pfam" id="PF13026">
    <property type="entry name" value="DUF3887"/>
    <property type="match status" value="1"/>
</dbReference>
<accession>A0A2T1NIA8</accession>
<dbReference type="Proteomes" id="UP000238430">
    <property type="component" value="Unassembled WGS sequence"/>
</dbReference>
<evidence type="ECO:0000313" key="4">
    <source>
        <dbReference type="Proteomes" id="UP000238430"/>
    </source>
</evidence>
<organism evidence="3 4">
    <name type="scientific">Mesoflavibacter zeaxanthinifaciens subsp. sabulilitoris</name>
    <dbReference type="NCBI Taxonomy" id="1520893"/>
    <lineage>
        <taxon>Bacteria</taxon>
        <taxon>Pseudomonadati</taxon>
        <taxon>Bacteroidota</taxon>
        <taxon>Flavobacteriia</taxon>
        <taxon>Flavobacteriales</taxon>
        <taxon>Flavobacteriaceae</taxon>
        <taxon>Mesoflavibacter</taxon>
    </lineage>
</organism>
<evidence type="ECO:0000313" key="3">
    <source>
        <dbReference type="EMBL" id="PSG92653.1"/>
    </source>
</evidence>
<dbReference type="OrthoDB" id="1439689at2"/>
<keyword evidence="1" id="KW-0732">Signal</keyword>
<feature type="domain" description="DUF3887" evidence="2">
    <location>
        <begin position="34"/>
        <end position="118"/>
    </location>
</feature>
<feature type="signal peptide" evidence="1">
    <location>
        <begin position="1"/>
        <end position="21"/>
    </location>
</feature>
<reference evidence="3 4" key="1">
    <citation type="submission" date="2018-03" db="EMBL/GenBank/DDBJ databases">
        <title>Mesoflavibacter sp. HG37 and Mesoflavibacter sp. HG96 sp.nov., two marine bacteria isolated from seawater of Western Pacific Ocean.</title>
        <authorList>
            <person name="Cheng H."/>
            <person name="Wu Y.-H."/>
            <person name="Guo L.-L."/>
            <person name="Xu X.-W."/>
        </authorList>
    </citation>
    <scope>NUCLEOTIDE SEQUENCE [LARGE SCALE GENOMIC DNA]</scope>
    <source>
        <strain evidence="3 4">KCTC 42117</strain>
    </source>
</reference>
<feature type="chain" id="PRO_5015535651" description="DUF3887 domain-containing protein" evidence="1">
    <location>
        <begin position="22"/>
        <end position="123"/>
    </location>
</feature>
<proteinExistence type="predicted"/>
<dbReference type="InterPro" id="IPR024981">
    <property type="entry name" value="DUF3887"/>
</dbReference>
<dbReference type="RefSeq" id="WP_106677383.1">
    <property type="nucleotide sequence ID" value="NZ_JACHWV010000005.1"/>
</dbReference>
<keyword evidence="4" id="KW-1185">Reference proteome</keyword>
<name>A0A2T1NIA8_9FLAO</name>
<dbReference type="EMBL" id="PXOT01000018">
    <property type="protein sequence ID" value="PSG92653.1"/>
    <property type="molecule type" value="Genomic_DNA"/>
</dbReference>
<dbReference type="AlphaFoldDB" id="A0A2T1NIA8"/>
<evidence type="ECO:0000259" key="2">
    <source>
        <dbReference type="Pfam" id="PF13026"/>
    </source>
</evidence>
<evidence type="ECO:0000256" key="1">
    <source>
        <dbReference type="SAM" id="SignalP"/>
    </source>
</evidence>
<dbReference type="Gene3D" id="3.10.450.590">
    <property type="match status" value="1"/>
</dbReference>
<comment type="caution">
    <text evidence="3">The sequence shown here is derived from an EMBL/GenBank/DDBJ whole genome shotgun (WGS) entry which is preliminary data.</text>
</comment>
<protein>
    <recommendedName>
        <fullName evidence="2">DUF3887 domain-containing protein</fullName>
    </recommendedName>
</protein>
<gene>
    <name evidence="3" type="ORF">C7H61_04210</name>
</gene>